<protein>
    <recommendedName>
        <fullName evidence="9">NADH:quinone oxidoreductase/Mrp antiporter transmembrane domain-containing protein</fullName>
    </recommendedName>
</protein>
<keyword evidence="3 7" id="KW-0812">Transmembrane</keyword>
<evidence type="ECO:0000256" key="1">
    <source>
        <dbReference type="ARBA" id="ARBA00004651"/>
    </source>
</evidence>
<evidence type="ECO:0000256" key="2">
    <source>
        <dbReference type="ARBA" id="ARBA00022475"/>
    </source>
</evidence>
<feature type="transmembrane region" description="Helical" evidence="8">
    <location>
        <begin position="313"/>
        <end position="338"/>
    </location>
</feature>
<feature type="transmembrane region" description="Helical" evidence="8">
    <location>
        <begin position="37"/>
        <end position="58"/>
    </location>
</feature>
<dbReference type="InterPro" id="IPR052175">
    <property type="entry name" value="ComplexI-like_HydComp"/>
</dbReference>
<keyword evidence="2" id="KW-1003">Cell membrane</keyword>
<feature type="transmembrane region" description="Helical" evidence="8">
    <location>
        <begin position="140"/>
        <end position="159"/>
    </location>
</feature>
<keyword evidence="4 8" id="KW-1133">Transmembrane helix</keyword>
<dbReference type="GO" id="GO:0005886">
    <property type="term" value="C:plasma membrane"/>
    <property type="evidence" value="ECO:0007669"/>
    <property type="project" value="UniProtKB-SubCell"/>
</dbReference>
<feature type="transmembrane region" description="Helical" evidence="8">
    <location>
        <begin position="284"/>
        <end position="306"/>
    </location>
</feature>
<dbReference type="InterPro" id="IPR001750">
    <property type="entry name" value="ND/Mrp_TM"/>
</dbReference>
<dbReference type="Proteomes" id="UP000179266">
    <property type="component" value="Unassembled WGS sequence"/>
</dbReference>
<dbReference type="PRINTS" id="PR01437">
    <property type="entry name" value="NUOXDRDTASE4"/>
</dbReference>
<reference evidence="10 11" key="1">
    <citation type="journal article" date="2016" name="Nat. Commun.">
        <title>Thousands of microbial genomes shed light on interconnected biogeochemical processes in an aquifer system.</title>
        <authorList>
            <person name="Anantharaman K."/>
            <person name="Brown C.T."/>
            <person name="Hug L.A."/>
            <person name="Sharon I."/>
            <person name="Castelle C.J."/>
            <person name="Probst A.J."/>
            <person name="Thomas B.C."/>
            <person name="Singh A."/>
            <person name="Wilkins M.J."/>
            <person name="Karaoz U."/>
            <person name="Brodie E.L."/>
            <person name="Williams K.H."/>
            <person name="Hubbard S.S."/>
            <person name="Banfield J.F."/>
        </authorList>
    </citation>
    <scope>NUCLEOTIDE SEQUENCE [LARGE SCALE GENOMIC DNA]</scope>
</reference>
<feature type="transmembrane region" description="Helical" evidence="8">
    <location>
        <begin position="118"/>
        <end position="134"/>
    </location>
</feature>
<sequence>MQEINSTMPFVLVLIPALCALVIAISGKQKGFLREGISILAIILTLIISVYFVITTLFNGDNTVIFTAFSRNVFIDGFGSMMAFLINVLLLVIVIYSITYMKSAVDSGEIEDSRLRSYYALVMTFNATMMLTVISNHLIMLYISVEASTLATALLVCFFKNRRGLEAAYKYILLIVVGIAFALMGCVLLYSSVVPDITGHNALLLTEIGKVANRVPHSIAIIAVACFIIGFGTKGGLIPFHAWLPDAHAEAPAPISALLSGLIIKIGAYAFARTVVIFSPHYNIIVIYVSIIACISMFLGILLAFAQDDIKRLLAFSSISQISYVFGGLGLGSYVGIYGGLFHLINHSILKTLLFLAAGALMYATGTRKISELGGLANKMPITSVCFFIGALGISGMPLFNGFHSKFAIFVAFAQQKLWWALAVAVGTGILTLAVFVWTGYRIFWGKPASDKIYNSAREIPFAMWAPMVVLSGFILLIGLYPQIVYPILNSATQSIIQIWKGVSF</sequence>
<organism evidence="10 11">
    <name type="scientific">Candidatus Schekmanbacteria bacterium RBG_13_48_7</name>
    <dbReference type="NCBI Taxonomy" id="1817878"/>
    <lineage>
        <taxon>Bacteria</taxon>
        <taxon>Candidatus Schekmaniibacteriota</taxon>
    </lineage>
</organism>
<feature type="transmembrane region" description="Helical" evidence="8">
    <location>
        <begin position="253"/>
        <end position="272"/>
    </location>
</feature>
<gene>
    <name evidence="10" type="ORF">A2161_08455</name>
</gene>
<evidence type="ECO:0000256" key="8">
    <source>
        <dbReference type="SAM" id="Phobius"/>
    </source>
</evidence>
<evidence type="ECO:0000313" key="10">
    <source>
        <dbReference type="EMBL" id="OGL45677.1"/>
    </source>
</evidence>
<dbReference type="GO" id="GO:0008137">
    <property type="term" value="F:NADH dehydrogenase (ubiquinone) activity"/>
    <property type="evidence" value="ECO:0007669"/>
    <property type="project" value="InterPro"/>
</dbReference>
<name>A0A1F7RXU5_9BACT</name>
<dbReference type="Pfam" id="PF00361">
    <property type="entry name" value="Proton_antipo_M"/>
    <property type="match status" value="1"/>
</dbReference>
<dbReference type="GO" id="GO:0042773">
    <property type="term" value="P:ATP synthesis coupled electron transport"/>
    <property type="evidence" value="ECO:0007669"/>
    <property type="project" value="InterPro"/>
</dbReference>
<feature type="transmembrane region" description="Helical" evidence="8">
    <location>
        <begin position="171"/>
        <end position="194"/>
    </location>
</feature>
<feature type="domain" description="NADH:quinone oxidoreductase/Mrp antiporter transmembrane" evidence="9">
    <location>
        <begin position="135"/>
        <end position="431"/>
    </location>
</feature>
<feature type="transmembrane region" description="Helical" evidence="8">
    <location>
        <begin position="214"/>
        <end position="232"/>
    </location>
</feature>
<feature type="transmembrane region" description="Helical" evidence="8">
    <location>
        <begin position="418"/>
        <end position="441"/>
    </location>
</feature>
<feature type="transmembrane region" description="Helical" evidence="8">
    <location>
        <begin position="6"/>
        <end position="25"/>
    </location>
</feature>
<evidence type="ECO:0000256" key="5">
    <source>
        <dbReference type="ARBA" id="ARBA00023002"/>
    </source>
</evidence>
<comment type="caution">
    <text evidence="10">The sequence shown here is derived from an EMBL/GenBank/DDBJ whole genome shotgun (WGS) entry which is preliminary data.</text>
</comment>
<dbReference type="GO" id="GO:0016491">
    <property type="term" value="F:oxidoreductase activity"/>
    <property type="evidence" value="ECO:0007669"/>
    <property type="project" value="UniProtKB-KW"/>
</dbReference>
<feature type="transmembrane region" description="Helical" evidence="8">
    <location>
        <begin position="344"/>
        <end position="364"/>
    </location>
</feature>
<dbReference type="PANTHER" id="PTHR42682:SF4">
    <property type="entry name" value="NADH-UBIQUINONE_PLASTOQUINONE"/>
    <property type="match status" value="1"/>
</dbReference>
<dbReference type="EMBL" id="MGDD01000165">
    <property type="protein sequence ID" value="OGL45677.1"/>
    <property type="molecule type" value="Genomic_DNA"/>
</dbReference>
<keyword evidence="5" id="KW-0560">Oxidoreductase</keyword>
<feature type="transmembrane region" description="Helical" evidence="8">
    <location>
        <begin position="78"/>
        <end position="98"/>
    </location>
</feature>
<evidence type="ECO:0000313" key="11">
    <source>
        <dbReference type="Proteomes" id="UP000179266"/>
    </source>
</evidence>
<evidence type="ECO:0000259" key="9">
    <source>
        <dbReference type="Pfam" id="PF00361"/>
    </source>
</evidence>
<comment type="subcellular location">
    <subcellularLocation>
        <location evidence="1">Cell membrane</location>
        <topology evidence="1">Multi-pass membrane protein</topology>
    </subcellularLocation>
    <subcellularLocation>
        <location evidence="7">Membrane</location>
        <topology evidence="7">Multi-pass membrane protein</topology>
    </subcellularLocation>
</comment>
<evidence type="ECO:0000256" key="3">
    <source>
        <dbReference type="ARBA" id="ARBA00022692"/>
    </source>
</evidence>
<accession>A0A1F7RXU5</accession>
<feature type="transmembrane region" description="Helical" evidence="8">
    <location>
        <begin position="462"/>
        <end position="481"/>
    </location>
</feature>
<feature type="transmembrane region" description="Helical" evidence="8">
    <location>
        <begin position="376"/>
        <end position="398"/>
    </location>
</feature>
<evidence type="ECO:0000256" key="4">
    <source>
        <dbReference type="ARBA" id="ARBA00022989"/>
    </source>
</evidence>
<evidence type="ECO:0000256" key="7">
    <source>
        <dbReference type="RuleBase" id="RU000320"/>
    </source>
</evidence>
<dbReference type="PANTHER" id="PTHR42682">
    <property type="entry name" value="HYDROGENASE-4 COMPONENT F"/>
    <property type="match status" value="1"/>
</dbReference>
<dbReference type="InterPro" id="IPR003918">
    <property type="entry name" value="NADH_UbQ_OxRdtase"/>
</dbReference>
<keyword evidence="6 8" id="KW-0472">Membrane</keyword>
<proteinExistence type="predicted"/>
<dbReference type="AlphaFoldDB" id="A0A1F7RXU5"/>
<evidence type="ECO:0000256" key="6">
    <source>
        <dbReference type="ARBA" id="ARBA00023136"/>
    </source>
</evidence>